<feature type="region of interest" description="Disordered" evidence="3">
    <location>
        <begin position="868"/>
        <end position="887"/>
    </location>
</feature>
<evidence type="ECO:0000259" key="4">
    <source>
        <dbReference type="Pfam" id="PF00135"/>
    </source>
</evidence>
<dbReference type="SUPFAM" id="SSF53474">
    <property type="entry name" value="alpha/beta-Hydrolases"/>
    <property type="match status" value="1"/>
</dbReference>
<dbReference type="STRING" id="357750.A0A2S6CAJ5"/>
<feature type="region of interest" description="Disordered" evidence="3">
    <location>
        <begin position="377"/>
        <end position="396"/>
    </location>
</feature>
<feature type="compositionally biased region" description="Low complexity" evidence="3">
    <location>
        <begin position="378"/>
        <end position="392"/>
    </location>
</feature>
<name>A0A2S6CAJ5_9PEZI</name>
<sequence length="1584" mass="171921">MARTKLALQRFPPTAEWPMDPSSTPAPLRSPFDTDNSAPSRRRESLFQRLGSPIGQFGGCPGPQAPPHTRPATMERRVSNARLQSPLPDAAQGGIAITRLERSAEELSAGGSDIGEEIRKIRERERSASRSASRQNSIQSSHQGGECARGTSLSRRLNNSNHHPTAGRSRASSYANSIVDVNTHARWGGYSPAGHIASPVAAPITSPIGSLRSGSSWTQASLQRAASGSKSSRRGHIVVEPLQEGRPLDSPLAPSSASLYSQEHAISRQTSHSSFARRYDLIAGQIEEALATIPPTPPIEVQEQERANMDHHDPIERPHSADTFQEAELAFRDFDGVHYNPDTEEYVELDEEGHEIRRVSARTSSGTLGDMASMLRTPRQSRPMSSGRPMSMALGAPPPGEDMVYYPAPVPRMLNMPKRLSQQPPPHVQAKRRSEMLQAMPRANRESAPWIPPLGIGEEEQGEPKSARSGSHSTTHEDAGPRGMLNQRMSTVNQLSLPPQLRASMFFQQSSVPHDVQVQNGSAVATLDAILASSANAPVTAFTDHPYAGDVRSTVYAPEKPMHNRRSTSTTLNQIKQDSSKSDKKARRKSSIGNFFKRSSTNLDGETNDRARPPSRGSMLDFNEGGNKLRKRRSQMSMGQMSAGDDLDDAERARRTSRQDLGDSSRRQSGLVDQAVNMDHPAGDDTDRHDPDSPQRTAETLGEGDQIDQDFRDQQEREDWDIEEPVFAQPTTLLAELQVRKAQLKSRNRTAATAFPNGMHSTLLQLDAVEAIEAKKRKKKKIALAWEDHQGNPEDSDEDRDDVPLGMLFPSKSGNAHRKMGNEGDWDRPMGLMERREMEENEPLGHRRKRLNPNAPALNRGQSASRLHLAGQPDMPSEDEAEEGETLGQRRRRLALDAAISDVQEGGKRPVSTFSDDLLGQFGGLQVTNPDATASDKSTVKEQANPAEQPPVEENETLGQRAARLRKEREASGQAPRNESRPTLHTSSSMANLLSRNPVGSRQASRESEAAQGTLLHASQQHQMKQKQDLIAGNLRTASYDLNQPLVDSRPRATADMSNGLIGNEASRPANGLFVGAKPTGGVNTTFSPAAMNRSTSFGGLLGQQPSRPANGLFQPQSHNAIGGGLPTSGSMPMYGMNVGGQGYFASPTAGMAFSGYGAPPSMMGYPTMPQYQQQAVNPSAYDALTGGYGYHQPQQQQAFPSQPAMTANMNDVFAVQGTVWPNNSAVHFFGNIPYAEPPIGNLRFRPPVTKSPSSQVRNGTWCGPSCIQYNNGQPTVYSEFLTGFLLSPGQNQSEDCLTVNVWAPKDAKAGDDLPVMIWIHGGGYTSGGAASPYKYGDRLAADQNVVIVAMNYRVNIFGYPGAAALDGRTLNSGLLDQRKAVEWTYANIHAFGGNLEQMILFGQSAGGSSVDMYSYAYPFDPLVKGFIAQSGVASNGPVPIGSNFTYIAELFGCGNTTSPEAELQCMQKIDAEAIIKVYNEYNSTFTTNNEAVTLVTYTGPSGVNQAEVDLRSASGFSCPGDQAATAKSSLGVPVWRTRYFGGGPNWNPLPWLGAYHSSDIPMIFGTSDLLGEYTEAESRVIIA</sequence>
<dbReference type="InterPro" id="IPR029058">
    <property type="entry name" value="AB_hydrolase_fold"/>
</dbReference>
<dbReference type="Gene3D" id="3.40.50.1820">
    <property type="entry name" value="alpha/beta hydrolase"/>
    <property type="match status" value="2"/>
</dbReference>
<dbReference type="PROSITE" id="PS00941">
    <property type="entry name" value="CARBOXYLESTERASE_B_2"/>
    <property type="match status" value="1"/>
</dbReference>
<feature type="compositionally biased region" description="Polar residues" evidence="3">
    <location>
        <begin position="151"/>
        <end position="163"/>
    </location>
</feature>
<feature type="compositionally biased region" description="Polar residues" evidence="3">
    <location>
        <begin position="926"/>
        <end position="937"/>
    </location>
</feature>
<feature type="region of interest" description="Disordered" evidence="3">
    <location>
        <begin position="1"/>
        <end position="76"/>
    </location>
</feature>
<dbReference type="PANTHER" id="PTHR43918:SF4">
    <property type="entry name" value="CARBOXYLIC ESTER HYDROLASE"/>
    <property type="match status" value="1"/>
</dbReference>
<feature type="region of interest" description="Disordered" evidence="3">
    <location>
        <begin position="553"/>
        <end position="718"/>
    </location>
</feature>
<evidence type="ECO:0000256" key="3">
    <source>
        <dbReference type="SAM" id="MobiDB-lite"/>
    </source>
</evidence>
<feature type="region of interest" description="Disordered" evidence="3">
    <location>
        <begin position="443"/>
        <end position="484"/>
    </location>
</feature>
<dbReference type="Pfam" id="PF00135">
    <property type="entry name" value="COesterase"/>
    <property type="match status" value="1"/>
</dbReference>
<feature type="compositionally biased region" description="Low complexity" evidence="3">
    <location>
        <begin position="129"/>
        <end position="141"/>
    </location>
</feature>
<reference evidence="6" key="1">
    <citation type="journal article" date="2017" name="bioRxiv">
        <title>Conservation of a gene cluster reveals novel cercosporin biosynthetic mechanisms and extends production to the genus Colletotrichum.</title>
        <authorList>
            <person name="de Jonge R."/>
            <person name="Ebert M.K."/>
            <person name="Huitt-Roehl C.R."/>
            <person name="Pal P."/>
            <person name="Suttle J.C."/>
            <person name="Spanner R.E."/>
            <person name="Neubauer J.D."/>
            <person name="Jurick W.M.II."/>
            <person name="Stott K.A."/>
            <person name="Secor G.A."/>
            <person name="Thomma B.P.H.J."/>
            <person name="Van de Peer Y."/>
            <person name="Townsend C.A."/>
            <person name="Bolton M.D."/>
        </authorList>
    </citation>
    <scope>NUCLEOTIDE SEQUENCE [LARGE SCALE GENOMIC DNA]</scope>
    <source>
        <strain evidence="6">CBS538.71</strain>
    </source>
</reference>
<feature type="compositionally biased region" description="Basic and acidic residues" evidence="3">
    <location>
        <begin position="681"/>
        <end position="693"/>
    </location>
</feature>
<dbReference type="PANTHER" id="PTHR43918">
    <property type="entry name" value="ACETYLCHOLINESTERASE"/>
    <property type="match status" value="1"/>
</dbReference>
<feature type="compositionally biased region" description="Acidic residues" evidence="3">
    <location>
        <begin position="876"/>
        <end position="885"/>
    </location>
</feature>
<feature type="region of interest" description="Disordered" evidence="3">
    <location>
        <begin position="925"/>
        <end position="1027"/>
    </location>
</feature>
<evidence type="ECO:0000313" key="5">
    <source>
        <dbReference type="EMBL" id="PPJ56740.1"/>
    </source>
</evidence>
<dbReference type="OrthoDB" id="5288142at2759"/>
<accession>A0A2S6CAJ5</accession>
<dbReference type="GO" id="GO:0052689">
    <property type="term" value="F:carboxylic ester hydrolase activity"/>
    <property type="evidence" value="ECO:0007669"/>
    <property type="project" value="TreeGrafter"/>
</dbReference>
<feature type="compositionally biased region" description="Basic and acidic residues" evidence="3">
    <location>
        <begin position="820"/>
        <end position="838"/>
    </location>
</feature>
<evidence type="ECO:0000313" key="6">
    <source>
        <dbReference type="Proteomes" id="UP000237631"/>
    </source>
</evidence>
<dbReference type="Proteomes" id="UP000237631">
    <property type="component" value="Unassembled WGS sequence"/>
</dbReference>
<feature type="compositionally biased region" description="Basic and acidic residues" evidence="3">
    <location>
        <begin position="650"/>
        <end position="666"/>
    </location>
</feature>
<keyword evidence="6" id="KW-1185">Reference proteome</keyword>
<feature type="domain" description="Carboxylesterase type B" evidence="4">
    <location>
        <begin position="1217"/>
        <end position="1485"/>
    </location>
</feature>
<dbReference type="InterPro" id="IPR002018">
    <property type="entry name" value="CarbesteraseB"/>
</dbReference>
<dbReference type="PROSITE" id="PS00122">
    <property type="entry name" value="CARBOXYLESTERASE_B_1"/>
    <property type="match status" value="1"/>
</dbReference>
<gene>
    <name evidence="5" type="ORF">CBER1_08672</name>
</gene>
<feature type="region of interest" description="Disordered" evidence="3">
    <location>
        <begin position="123"/>
        <end position="172"/>
    </location>
</feature>
<evidence type="ECO:0000256" key="1">
    <source>
        <dbReference type="ARBA" id="ARBA00005964"/>
    </source>
</evidence>
<proteinExistence type="inferred from homology"/>
<comment type="caution">
    <text evidence="5">The sequence shown here is derived from an EMBL/GenBank/DDBJ whole genome shotgun (WGS) entry which is preliminary data.</text>
</comment>
<organism evidence="5 6">
    <name type="scientific">Cercospora berteroae</name>
    <dbReference type="NCBI Taxonomy" id="357750"/>
    <lineage>
        <taxon>Eukaryota</taxon>
        <taxon>Fungi</taxon>
        <taxon>Dikarya</taxon>
        <taxon>Ascomycota</taxon>
        <taxon>Pezizomycotina</taxon>
        <taxon>Dothideomycetes</taxon>
        <taxon>Dothideomycetidae</taxon>
        <taxon>Mycosphaerellales</taxon>
        <taxon>Mycosphaerellaceae</taxon>
        <taxon>Cercospora</taxon>
    </lineage>
</organism>
<dbReference type="InterPro" id="IPR019819">
    <property type="entry name" value="Carboxylesterase_B_CS"/>
</dbReference>
<evidence type="ECO:0000256" key="2">
    <source>
        <dbReference type="ARBA" id="ARBA00022801"/>
    </source>
</evidence>
<dbReference type="InterPro" id="IPR019826">
    <property type="entry name" value="Carboxylesterase_B_AS"/>
</dbReference>
<feature type="compositionally biased region" description="Polar residues" evidence="3">
    <location>
        <begin position="975"/>
        <end position="1003"/>
    </location>
</feature>
<dbReference type="EMBL" id="PNEN01000511">
    <property type="protein sequence ID" value="PPJ56740.1"/>
    <property type="molecule type" value="Genomic_DNA"/>
</dbReference>
<feature type="region of interest" description="Disordered" evidence="3">
    <location>
        <begin position="785"/>
        <end position="862"/>
    </location>
</feature>
<dbReference type="InterPro" id="IPR050654">
    <property type="entry name" value="AChE-related_enzymes"/>
</dbReference>
<protein>
    <recommendedName>
        <fullName evidence="4">Carboxylesterase type B domain-containing protein</fullName>
    </recommendedName>
</protein>
<keyword evidence="2" id="KW-0378">Hydrolase</keyword>
<comment type="similarity">
    <text evidence="1">Belongs to the type-B carboxylesterase/lipase family.</text>
</comment>